<organism evidence="1 2">
    <name type="scientific">Trifolium medium</name>
    <dbReference type="NCBI Taxonomy" id="97028"/>
    <lineage>
        <taxon>Eukaryota</taxon>
        <taxon>Viridiplantae</taxon>
        <taxon>Streptophyta</taxon>
        <taxon>Embryophyta</taxon>
        <taxon>Tracheophyta</taxon>
        <taxon>Spermatophyta</taxon>
        <taxon>Magnoliopsida</taxon>
        <taxon>eudicotyledons</taxon>
        <taxon>Gunneridae</taxon>
        <taxon>Pentapetalae</taxon>
        <taxon>rosids</taxon>
        <taxon>fabids</taxon>
        <taxon>Fabales</taxon>
        <taxon>Fabaceae</taxon>
        <taxon>Papilionoideae</taxon>
        <taxon>50 kb inversion clade</taxon>
        <taxon>NPAAA clade</taxon>
        <taxon>Hologalegina</taxon>
        <taxon>IRL clade</taxon>
        <taxon>Trifolieae</taxon>
        <taxon>Trifolium</taxon>
    </lineage>
</organism>
<dbReference type="AlphaFoldDB" id="A0A392QH93"/>
<feature type="non-terminal residue" evidence="1">
    <location>
        <position position="59"/>
    </location>
</feature>
<name>A0A392QH93_9FABA</name>
<dbReference type="EMBL" id="LXQA010135377">
    <property type="protein sequence ID" value="MCI23319.1"/>
    <property type="molecule type" value="Genomic_DNA"/>
</dbReference>
<keyword evidence="2" id="KW-1185">Reference proteome</keyword>
<proteinExistence type="predicted"/>
<evidence type="ECO:0000313" key="2">
    <source>
        <dbReference type="Proteomes" id="UP000265520"/>
    </source>
</evidence>
<protein>
    <submittedName>
        <fullName evidence="1">Uncharacterized protein</fullName>
    </submittedName>
</protein>
<evidence type="ECO:0000313" key="1">
    <source>
        <dbReference type="EMBL" id="MCI23319.1"/>
    </source>
</evidence>
<reference evidence="1 2" key="1">
    <citation type="journal article" date="2018" name="Front. Plant Sci.">
        <title>Red Clover (Trifolium pratense) and Zigzag Clover (T. medium) - A Picture of Genomic Similarities and Differences.</title>
        <authorList>
            <person name="Dluhosova J."/>
            <person name="Istvanek J."/>
            <person name="Nedelnik J."/>
            <person name="Repkova J."/>
        </authorList>
    </citation>
    <scope>NUCLEOTIDE SEQUENCE [LARGE SCALE GENOMIC DNA]</scope>
    <source>
        <strain evidence="2">cv. 10/8</strain>
        <tissue evidence="1">Leaf</tissue>
    </source>
</reference>
<dbReference type="Proteomes" id="UP000265520">
    <property type="component" value="Unassembled WGS sequence"/>
</dbReference>
<comment type="caution">
    <text evidence="1">The sequence shown here is derived from an EMBL/GenBank/DDBJ whole genome shotgun (WGS) entry which is preliminary data.</text>
</comment>
<accession>A0A392QH93</accession>
<sequence length="59" mass="6791">MREIVRSHDLEHELNNHNPNALVTDGEIKSCTTVRKQILQFSFPVVHSNVVVIRDIKIV</sequence>